<dbReference type="PIRSF" id="PIRSF000137">
    <property type="entry name" value="Alcohol_oxidase"/>
    <property type="match status" value="1"/>
</dbReference>
<keyword evidence="5" id="KW-0560">Oxidoreductase</keyword>
<feature type="active site" description="Proton acceptor" evidence="6">
    <location>
        <position position="566"/>
    </location>
</feature>
<dbReference type="GO" id="GO:0044550">
    <property type="term" value="P:secondary metabolite biosynthetic process"/>
    <property type="evidence" value="ECO:0007669"/>
    <property type="project" value="TreeGrafter"/>
</dbReference>
<feature type="signal peptide" evidence="8">
    <location>
        <begin position="1"/>
        <end position="21"/>
    </location>
</feature>
<reference evidence="10" key="1">
    <citation type="journal article" date="2023" name="Mol. Phylogenet. Evol.">
        <title>Genome-scale phylogeny and comparative genomics of the fungal order Sordariales.</title>
        <authorList>
            <person name="Hensen N."/>
            <person name="Bonometti L."/>
            <person name="Westerberg I."/>
            <person name="Brannstrom I.O."/>
            <person name="Guillou S."/>
            <person name="Cros-Aarteil S."/>
            <person name="Calhoun S."/>
            <person name="Haridas S."/>
            <person name="Kuo A."/>
            <person name="Mondo S."/>
            <person name="Pangilinan J."/>
            <person name="Riley R."/>
            <person name="LaButti K."/>
            <person name="Andreopoulos B."/>
            <person name="Lipzen A."/>
            <person name="Chen C."/>
            <person name="Yan M."/>
            <person name="Daum C."/>
            <person name="Ng V."/>
            <person name="Clum A."/>
            <person name="Steindorff A."/>
            <person name="Ohm R.A."/>
            <person name="Martin F."/>
            <person name="Silar P."/>
            <person name="Natvig D.O."/>
            <person name="Lalanne C."/>
            <person name="Gautier V."/>
            <person name="Ament-Velasquez S.L."/>
            <person name="Kruys A."/>
            <person name="Hutchinson M.I."/>
            <person name="Powell A.J."/>
            <person name="Barry K."/>
            <person name="Miller A.N."/>
            <person name="Grigoriev I.V."/>
            <person name="Debuchy R."/>
            <person name="Gladieux P."/>
            <person name="Hiltunen Thoren M."/>
            <person name="Johannesson H."/>
        </authorList>
    </citation>
    <scope>NUCLEOTIDE SEQUENCE</scope>
    <source>
        <strain evidence="10">CBS 626.80</strain>
    </source>
</reference>
<accession>A0AAN6SD26</accession>
<keyword evidence="3" id="KW-0285">Flavoprotein</keyword>
<comment type="cofactor">
    <cofactor evidence="1 7">
        <name>FAD</name>
        <dbReference type="ChEBI" id="CHEBI:57692"/>
    </cofactor>
</comment>
<dbReference type="Gene3D" id="3.50.50.60">
    <property type="entry name" value="FAD/NAD(P)-binding domain"/>
    <property type="match status" value="1"/>
</dbReference>
<gene>
    <name evidence="10" type="ORF">QBC32DRAFT_268711</name>
</gene>
<dbReference type="Pfam" id="PF05199">
    <property type="entry name" value="GMC_oxred_C"/>
    <property type="match status" value="1"/>
</dbReference>
<dbReference type="Gene3D" id="3.30.560.10">
    <property type="entry name" value="Glucose Oxidase, domain 3"/>
    <property type="match status" value="1"/>
</dbReference>
<sequence length="599" mass="65212">MAKLSKVVFLWKLLSIPLATAYPQLQNELKQRAIKPAEVKGSYDYVIIGGGQSGLVVANRLSEDPKVSVLVVEYGYFDDSYDVLDIQQVFRSTTHTKYNLTSVPQTQLGERNQVQGVPAAAVVGGGSAINGMFFNRGSADDYDNWEKLGNPGWGFKGLLPYFIKSTTLQIPDAEFAKEFNVTWDEKVYGKNGPIQASIYPVQYPALKSVWTGFEELGAERQKTGDDGNAHGLFWATRSIDDRTRTRSYARTGYYAPVADRKNLDLLTGWRANTITFDKNKQATGINMQSRDSITDAKANITSIKARKEVILAAGALHTPQILQRSGVGPATLLQKANIPVLVDLPGVGSNMQDHPQVTMIVALLPLSLVSPSNYTTLAKSYLSQSSSAYLPTSYTAAQKAGYAKQQQLLGSSLLRKDNSAIEIPFAGNGGYYLLMLTKPLSRGTITLDPANPYAEPLVDYNTFGNPVDLSIATEAFKFGRALHGTKAVSSTFNPVEVSPGVQVATEKDLQRTARDTVVSTTAHLSGTAALMPRELGGVVDAELRVYGVQGVRVVDSSVMPLIPGAHLCSTVYAVAEKAADVIRGRNLSELWKWEEKERI</sequence>
<feature type="active site" description="Proton donor" evidence="6">
    <location>
        <position position="523"/>
    </location>
</feature>
<evidence type="ECO:0000259" key="9">
    <source>
        <dbReference type="PROSITE" id="PS00624"/>
    </source>
</evidence>
<keyword evidence="8" id="KW-0732">Signal</keyword>
<evidence type="ECO:0000313" key="11">
    <source>
        <dbReference type="Proteomes" id="UP001303222"/>
    </source>
</evidence>
<dbReference type="InterPro" id="IPR000172">
    <property type="entry name" value="GMC_OxRdtase_N"/>
</dbReference>
<comment type="caution">
    <text evidence="10">The sequence shown here is derived from an EMBL/GenBank/DDBJ whole genome shotgun (WGS) entry which is preliminary data.</text>
</comment>
<evidence type="ECO:0000256" key="2">
    <source>
        <dbReference type="ARBA" id="ARBA00010790"/>
    </source>
</evidence>
<dbReference type="Pfam" id="PF00732">
    <property type="entry name" value="GMC_oxred_N"/>
    <property type="match status" value="1"/>
</dbReference>
<evidence type="ECO:0000256" key="3">
    <source>
        <dbReference type="ARBA" id="ARBA00022630"/>
    </source>
</evidence>
<dbReference type="AlphaFoldDB" id="A0AAN6SD26"/>
<dbReference type="GO" id="GO:0050660">
    <property type="term" value="F:flavin adenine dinucleotide binding"/>
    <property type="evidence" value="ECO:0007669"/>
    <property type="project" value="InterPro"/>
</dbReference>
<feature type="binding site" evidence="7">
    <location>
        <position position="122"/>
    </location>
    <ligand>
        <name>FAD</name>
        <dbReference type="ChEBI" id="CHEBI:57692"/>
    </ligand>
</feature>
<evidence type="ECO:0000256" key="5">
    <source>
        <dbReference type="ARBA" id="ARBA00023002"/>
    </source>
</evidence>
<protein>
    <recommendedName>
        <fullName evidence="9">Glucose-methanol-choline oxidoreductase N-terminal domain-containing protein</fullName>
    </recommendedName>
</protein>
<dbReference type="Proteomes" id="UP001303222">
    <property type="component" value="Unassembled WGS sequence"/>
</dbReference>
<dbReference type="SUPFAM" id="SSF51905">
    <property type="entry name" value="FAD/NAD(P)-binding domain"/>
    <property type="match status" value="1"/>
</dbReference>
<organism evidence="10 11">
    <name type="scientific">Pseudoneurospora amorphoporcata</name>
    <dbReference type="NCBI Taxonomy" id="241081"/>
    <lineage>
        <taxon>Eukaryota</taxon>
        <taxon>Fungi</taxon>
        <taxon>Dikarya</taxon>
        <taxon>Ascomycota</taxon>
        <taxon>Pezizomycotina</taxon>
        <taxon>Sordariomycetes</taxon>
        <taxon>Sordariomycetidae</taxon>
        <taxon>Sordariales</taxon>
        <taxon>Sordariaceae</taxon>
        <taxon>Pseudoneurospora</taxon>
    </lineage>
</organism>
<proteinExistence type="inferred from homology"/>
<feature type="domain" description="Glucose-methanol-choline oxidoreductase N-terminal" evidence="9">
    <location>
        <begin position="314"/>
        <end position="328"/>
    </location>
</feature>
<dbReference type="EMBL" id="MU859259">
    <property type="protein sequence ID" value="KAK3948516.1"/>
    <property type="molecule type" value="Genomic_DNA"/>
</dbReference>
<evidence type="ECO:0000313" key="10">
    <source>
        <dbReference type="EMBL" id="KAK3948516.1"/>
    </source>
</evidence>
<feature type="chain" id="PRO_5043030997" description="Glucose-methanol-choline oxidoreductase N-terminal domain-containing protein" evidence="8">
    <location>
        <begin position="22"/>
        <end position="599"/>
    </location>
</feature>
<evidence type="ECO:0000256" key="6">
    <source>
        <dbReference type="PIRSR" id="PIRSR000137-1"/>
    </source>
</evidence>
<dbReference type="PANTHER" id="PTHR11552">
    <property type="entry name" value="GLUCOSE-METHANOL-CHOLINE GMC OXIDOREDUCTASE"/>
    <property type="match status" value="1"/>
</dbReference>
<dbReference type="InterPro" id="IPR036188">
    <property type="entry name" value="FAD/NAD-bd_sf"/>
</dbReference>
<reference evidence="10" key="2">
    <citation type="submission" date="2023-06" db="EMBL/GenBank/DDBJ databases">
        <authorList>
            <consortium name="Lawrence Berkeley National Laboratory"/>
            <person name="Mondo S.J."/>
            <person name="Hensen N."/>
            <person name="Bonometti L."/>
            <person name="Westerberg I."/>
            <person name="Brannstrom I.O."/>
            <person name="Guillou S."/>
            <person name="Cros-Aarteil S."/>
            <person name="Calhoun S."/>
            <person name="Haridas S."/>
            <person name="Kuo A."/>
            <person name="Pangilinan J."/>
            <person name="Riley R."/>
            <person name="Labutti K."/>
            <person name="Andreopoulos B."/>
            <person name="Lipzen A."/>
            <person name="Chen C."/>
            <person name="Yanf M."/>
            <person name="Daum C."/>
            <person name="Ng V."/>
            <person name="Clum A."/>
            <person name="Steindorff A."/>
            <person name="Ohm R."/>
            <person name="Martin F."/>
            <person name="Silar P."/>
            <person name="Natvig D."/>
            <person name="Lalanne C."/>
            <person name="Gautier V."/>
            <person name="Ament-Velasquez S.L."/>
            <person name="Kruys A."/>
            <person name="Hutchinson M.I."/>
            <person name="Powell A.J."/>
            <person name="Barry K."/>
            <person name="Miller A.N."/>
            <person name="Grigoriev I.V."/>
            <person name="Debuchy R."/>
            <person name="Gladieux P."/>
            <person name="Thoren M.H."/>
            <person name="Johannesson H."/>
        </authorList>
    </citation>
    <scope>NUCLEOTIDE SEQUENCE</scope>
    <source>
        <strain evidence="10">CBS 626.80</strain>
    </source>
</reference>
<evidence type="ECO:0000256" key="7">
    <source>
        <dbReference type="PIRSR" id="PIRSR000137-2"/>
    </source>
</evidence>
<dbReference type="GO" id="GO:0016614">
    <property type="term" value="F:oxidoreductase activity, acting on CH-OH group of donors"/>
    <property type="evidence" value="ECO:0007669"/>
    <property type="project" value="InterPro"/>
</dbReference>
<dbReference type="SUPFAM" id="SSF54373">
    <property type="entry name" value="FAD-linked reductases, C-terminal domain"/>
    <property type="match status" value="1"/>
</dbReference>
<dbReference type="InterPro" id="IPR027424">
    <property type="entry name" value="Glucose_Oxidase_domain_2"/>
</dbReference>
<keyword evidence="4 7" id="KW-0274">FAD</keyword>
<name>A0AAN6SD26_9PEZI</name>
<dbReference type="PANTHER" id="PTHR11552:SF115">
    <property type="entry name" value="DEHYDROGENASE XPTC-RELATED"/>
    <property type="match status" value="1"/>
</dbReference>
<comment type="similarity">
    <text evidence="2">Belongs to the GMC oxidoreductase family.</text>
</comment>
<dbReference type="PROSITE" id="PS00624">
    <property type="entry name" value="GMC_OXRED_2"/>
    <property type="match status" value="1"/>
</dbReference>
<dbReference type="InterPro" id="IPR007867">
    <property type="entry name" value="GMC_OxRtase_C"/>
</dbReference>
<dbReference type="InterPro" id="IPR012132">
    <property type="entry name" value="GMC_OxRdtase"/>
</dbReference>
<dbReference type="Gene3D" id="4.10.450.10">
    <property type="entry name" value="Glucose Oxidase, domain 2"/>
    <property type="match status" value="1"/>
</dbReference>
<keyword evidence="11" id="KW-1185">Reference proteome</keyword>
<evidence type="ECO:0000256" key="1">
    <source>
        <dbReference type="ARBA" id="ARBA00001974"/>
    </source>
</evidence>
<evidence type="ECO:0000256" key="4">
    <source>
        <dbReference type="ARBA" id="ARBA00022827"/>
    </source>
</evidence>
<evidence type="ECO:0000256" key="8">
    <source>
        <dbReference type="SAM" id="SignalP"/>
    </source>
</evidence>